<name>A0AAN6YRM7_9PEZI</name>
<dbReference type="AlphaFoldDB" id="A0AAN6YRM7"/>
<keyword evidence="2" id="KW-1185">Reference proteome</keyword>
<proteinExistence type="predicted"/>
<sequence>MPLDEVTQSLVHWIVEARHLGLPPGAFTVLLDADPCSLNATSIFDVIHLDVAWQIAFCREATRRRQAQPNTECWEPPRTSRRHQRDVRWLLGS</sequence>
<organism evidence="1 2">
    <name type="scientific">Podospora fimiseda</name>
    <dbReference type="NCBI Taxonomy" id="252190"/>
    <lineage>
        <taxon>Eukaryota</taxon>
        <taxon>Fungi</taxon>
        <taxon>Dikarya</taxon>
        <taxon>Ascomycota</taxon>
        <taxon>Pezizomycotina</taxon>
        <taxon>Sordariomycetes</taxon>
        <taxon>Sordariomycetidae</taxon>
        <taxon>Sordariales</taxon>
        <taxon>Podosporaceae</taxon>
        <taxon>Podospora</taxon>
    </lineage>
</organism>
<protein>
    <submittedName>
        <fullName evidence="1">Uncharacterized protein</fullName>
    </submittedName>
</protein>
<evidence type="ECO:0000313" key="1">
    <source>
        <dbReference type="EMBL" id="KAK4222665.1"/>
    </source>
</evidence>
<accession>A0AAN6YRM7</accession>
<reference evidence="1" key="2">
    <citation type="submission" date="2023-05" db="EMBL/GenBank/DDBJ databases">
        <authorList>
            <consortium name="Lawrence Berkeley National Laboratory"/>
            <person name="Steindorff A."/>
            <person name="Hensen N."/>
            <person name="Bonometti L."/>
            <person name="Westerberg I."/>
            <person name="Brannstrom I.O."/>
            <person name="Guillou S."/>
            <person name="Cros-Aarteil S."/>
            <person name="Calhoun S."/>
            <person name="Haridas S."/>
            <person name="Kuo A."/>
            <person name="Mondo S."/>
            <person name="Pangilinan J."/>
            <person name="Riley R."/>
            <person name="Labutti K."/>
            <person name="Andreopoulos B."/>
            <person name="Lipzen A."/>
            <person name="Chen C."/>
            <person name="Yanf M."/>
            <person name="Daum C."/>
            <person name="Ng V."/>
            <person name="Clum A."/>
            <person name="Ohm R."/>
            <person name="Martin F."/>
            <person name="Silar P."/>
            <person name="Natvig D."/>
            <person name="Lalanne C."/>
            <person name="Gautier V."/>
            <person name="Ament-Velasquez S.L."/>
            <person name="Kruys A."/>
            <person name="Hutchinson M.I."/>
            <person name="Powell A.J."/>
            <person name="Barry K."/>
            <person name="Miller A.N."/>
            <person name="Grigoriev I.V."/>
            <person name="Debuchy R."/>
            <person name="Gladieux P."/>
            <person name="Thoren M.H."/>
            <person name="Johannesson H."/>
        </authorList>
    </citation>
    <scope>NUCLEOTIDE SEQUENCE</scope>
    <source>
        <strain evidence="1">CBS 990.96</strain>
    </source>
</reference>
<evidence type="ECO:0000313" key="2">
    <source>
        <dbReference type="Proteomes" id="UP001301958"/>
    </source>
</evidence>
<gene>
    <name evidence="1" type="ORF">QBC38DRAFT_73707</name>
</gene>
<reference evidence="1" key="1">
    <citation type="journal article" date="2023" name="Mol. Phylogenet. Evol.">
        <title>Genome-scale phylogeny and comparative genomics of the fungal order Sordariales.</title>
        <authorList>
            <person name="Hensen N."/>
            <person name="Bonometti L."/>
            <person name="Westerberg I."/>
            <person name="Brannstrom I.O."/>
            <person name="Guillou S."/>
            <person name="Cros-Aarteil S."/>
            <person name="Calhoun S."/>
            <person name="Haridas S."/>
            <person name="Kuo A."/>
            <person name="Mondo S."/>
            <person name="Pangilinan J."/>
            <person name="Riley R."/>
            <person name="LaButti K."/>
            <person name="Andreopoulos B."/>
            <person name="Lipzen A."/>
            <person name="Chen C."/>
            <person name="Yan M."/>
            <person name="Daum C."/>
            <person name="Ng V."/>
            <person name="Clum A."/>
            <person name="Steindorff A."/>
            <person name="Ohm R.A."/>
            <person name="Martin F."/>
            <person name="Silar P."/>
            <person name="Natvig D.O."/>
            <person name="Lalanne C."/>
            <person name="Gautier V."/>
            <person name="Ament-Velasquez S.L."/>
            <person name="Kruys A."/>
            <person name="Hutchinson M.I."/>
            <person name="Powell A.J."/>
            <person name="Barry K."/>
            <person name="Miller A.N."/>
            <person name="Grigoriev I.V."/>
            <person name="Debuchy R."/>
            <person name="Gladieux P."/>
            <person name="Hiltunen Thoren M."/>
            <person name="Johannesson H."/>
        </authorList>
    </citation>
    <scope>NUCLEOTIDE SEQUENCE</scope>
    <source>
        <strain evidence="1">CBS 990.96</strain>
    </source>
</reference>
<dbReference type="Proteomes" id="UP001301958">
    <property type="component" value="Unassembled WGS sequence"/>
</dbReference>
<comment type="caution">
    <text evidence="1">The sequence shown here is derived from an EMBL/GenBank/DDBJ whole genome shotgun (WGS) entry which is preliminary data.</text>
</comment>
<dbReference type="EMBL" id="MU865460">
    <property type="protein sequence ID" value="KAK4222665.1"/>
    <property type="molecule type" value="Genomic_DNA"/>
</dbReference>